<evidence type="ECO:0000256" key="3">
    <source>
        <dbReference type="ARBA" id="ARBA00022692"/>
    </source>
</evidence>
<dbReference type="AlphaFoldDB" id="A0A2P7MQJ2"/>
<comment type="subcellular location">
    <subcellularLocation>
        <location evidence="1">Membrane</location>
        <topology evidence="1">Single-pass membrane protein</topology>
    </subcellularLocation>
</comment>
<evidence type="ECO:0000256" key="5">
    <source>
        <dbReference type="ARBA" id="ARBA00023136"/>
    </source>
</evidence>
<reference evidence="9 10" key="1">
    <citation type="journal article" date="2018" name="Environ. Microbiol.">
        <title>Ecological and genomic features of two widespread freshwater picocyanobacteria.</title>
        <authorList>
            <person name="Cabello-Yeves P.J."/>
            <person name="Picazo A."/>
            <person name="Camacho A."/>
            <person name="Callieri C."/>
            <person name="Rosselli R."/>
            <person name="Roda-Garcia J.J."/>
            <person name="Coutinho F.H."/>
            <person name="Rodriguez-Valera F."/>
        </authorList>
    </citation>
    <scope>NUCLEOTIDE SEQUENCE [LARGE SCALE GENOMIC DNA]</scope>
    <source>
        <strain evidence="9 10">Tous</strain>
    </source>
</reference>
<evidence type="ECO:0000313" key="9">
    <source>
        <dbReference type="EMBL" id="PSJ03489.1"/>
    </source>
</evidence>
<proteinExistence type="inferred from homology"/>
<accession>A0A2P7MQJ2</accession>
<keyword evidence="4 7" id="KW-1133">Transmembrane helix</keyword>
<dbReference type="Gene3D" id="1.10.287.470">
    <property type="entry name" value="Helix hairpin bin"/>
    <property type="match status" value="1"/>
</dbReference>
<comment type="similarity">
    <text evidence="2">Belongs to the membrane fusion protein (MFP) (TC 8.A.1) family.</text>
</comment>
<feature type="coiled-coil region" evidence="6">
    <location>
        <begin position="194"/>
        <end position="264"/>
    </location>
</feature>
<dbReference type="PANTHER" id="PTHR30386">
    <property type="entry name" value="MEMBRANE FUSION SUBUNIT OF EMRAB-TOLC MULTIDRUG EFFLUX PUMP"/>
    <property type="match status" value="1"/>
</dbReference>
<dbReference type="PANTHER" id="PTHR30386:SF26">
    <property type="entry name" value="TRANSPORT PROTEIN COMB"/>
    <property type="match status" value="1"/>
</dbReference>
<gene>
    <name evidence="9" type="ORF">C7K55_12770</name>
</gene>
<protein>
    <recommendedName>
        <fullName evidence="8">AprE-like beta-barrel domain-containing protein</fullName>
    </recommendedName>
</protein>
<evidence type="ECO:0000313" key="10">
    <source>
        <dbReference type="Proteomes" id="UP000243002"/>
    </source>
</evidence>
<organism evidence="9 10">
    <name type="scientific">Cyanobium usitatum str. Tous</name>
    <dbReference type="NCBI Taxonomy" id="2116684"/>
    <lineage>
        <taxon>Bacteria</taxon>
        <taxon>Bacillati</taxon>
        <taxon>Cyanobacteriota</taxon>
        <taxon>Cyanophyceae</taxon>
        <taxon>Synechococcales</taxon>
        <taxon>Prochlorococcaceae</taxon>
        <taxon>Cyanobium</taxon>
    </lineage>
</organism>
<dbReference type="InterPro" id="IPR050739">
    <property type="entry name" value="MFP"/>
</dbReference>
<feature type="domain" description="AprE-like beta-barrel" evidence="8">
    <location>
        <begin position="301"/>
        <end position="395"/>
    </location>
</feature>
<dbReference type="EMBL" id="PXXO01000021">
    <property type="protein sequence ID" value="PSJ03489.1"/>
    <property type="molecule type" value="Genomic_DNA"/>
</dbReference>
<comment type="caution">
    <text evidence="9">The sequence shown here is derived from an EMBL/GenBank/DDBJ whole genome shotgun (WGS) entry which is preliminary data.</text>
</comment>
<keyword evidence="3 7" id="KW-0812">Transmembrane</keyword>
<dbReference type="Pfam" id="PF26002">
    <property type="entry name" value="Beta-barrel_AprE"/>
    <property type="match status" value="1"/>
</dbReference>
<keyword evidence="6" id="KW-0175">Coiled coil</keyword>
<evidence type="ECO:0000259" key="8">
    <source>
        <dbReference type="Pfam" id="PF26002"/>
    </source>
</evidence>
<keyword evidence="5 7" id="KW-0472">Membrane</keyword>
<dbReference type="Gene3D" id="2.40.30.170">
    <property type="match status" value="1"/>
</dbReference>
<keyword evidence="10" id="KW-1185">Reference proteome</keyword>
<evidence type="ECO:0000256" key="4">
    <source>
        <dbReference type="ARBA" id="ARBA00022989"/>
    </source>
</evidence>
<dbReference type="PRINTS" id="PR01490">
    <property type="entry name" value="RTXTOXIND"/>
</dbReference>
<evidence type="ECO:0000256" key="2">
    <source>
        <dbReference type="ARBA" id="ARBA00009477"/>
    </source>
</evidence>
<feature type="transmembrane region" description="Helical" evidence="7">
    <location>
        <begin position="24"/>
        <end position="42"/>
    </location>
</feature>
<dbReference type="Proteomes" id="UP000243002">
    <property type="component" value="Unassembled WGS sequence"/>
</dbReference>
<dbReference type="SUPFAM" id="SSF111369">
    <property type="entry name" value="HlyD-like secretion proteins"/>
    <property type="match status" value="1"/>
</dbReference>
<dbReference type="RefSeq" id="WP_106633113.1">
    <property type="nucleotide sequence ID" value="NZ_PXXO01000021.1"/>
</dbReference>
<dbReference type="GO" id="GO:0016020">
    <property type="term" value="C:membrane"/>
    <property type="evidence" value="ECO:0007669"/>
    <property type="project" value="UniProtKB-SubCell"/>
</dbReference>
<dbReference type="OrthoDB" id="553569at2"/>
<name>A0A2P7MQJ2_9CYAN</name>
<dbReference type="Gene3D" id="2.40.50.100">
    <property type="match status" value="1"/>
</dbReference>
<sequence length="421" mass="45812">MAPAEEWSFNQPVLLRKAGRASSALIWTAAAGTVGVLLWALVAPLSETIAVQGKLEPGSKVRSIDAPAPGLVDAVLVKEGQAVRQGDPLVRFDLREARSKLAAATAVRDRLRNENQIYRVILGESGSAGLSPNQRSQLLERQRALGGRRQGAMDGVRKTEALIGGLRKNLANAQDVAARFRALARSGAMSELQLRDAENKVNQISAELLAQQAELSRARSSLEETEARPGEELRSKIEANLKELTEVERQISEAQRQLQYAQLSAPIGGVVFDLSVGRGSVVALPATKPLLKIVPGDDLQARVYIPNNAIGFVRVGQEAQVSLESYRSSDYGRIPAKVVRIGSDALTQEEQAKVLGNQSSGLYFPALLSLSRQNLQVGRVSLPLQAGMALTADILVRERRYIQIFTGFFEDKQRSLERLRL</sequence>
<dbReference type="InterPro" id="IPR058982">
    <property type="entry name" value="Beta-barrel_AprE"/>
</dbReference>
<evidence type="ECO:0000256" key="7">
    <source>
        <dbReference type="SAM" id="Phobius"/>
    </source>
</evidence>
<evidence type="ECO:0000256" key="1">
    <source>
        <dbReference type="ARBA" id="ARBA00004167"/>
    </source>
</evidence>
<evidence type="ECO:0000256" key="6">
    <source>
        <dbReference type="SAM" id="Coils"/>
    </source>
</evidence>